<reference evidence="10" key="1">
    <citation type="journal article" date="2020" name="mSystems">
        <title>Genome- and Community-Level Interaction Insights into Carbon Utilization and Element Cycling Functions of Hydrothermarchaeota in Hydrothermal Sediment.</title>
        <authorList>
            <person name="Zhou Z."/>
            <person name="Liu Y."/>
            <person name="Xu W."/>
            <person name="Pan J."/>
            <person name="Luo Z.H."/>
            <person name="Li M."/>
        </authorList>
    </citation>
    <scope>NUCLEOTIDE SEQUENCE [LARGE SCALE GENOMIC DNA]</scope>
    <source>
        <strain evidence="10">HyVt-92</strain>
    </source>
</reference>
<dbReference type="EC" id="1.8.1.9" evidence="6"/>
<dbReference type="Proteomes" id="UP000886070">
    <property type="component" value="Unassembled WGS sequence"/>
</dbReference>
<dbReference type="InterPro" id="IPR008255">
    <property type="entry name" value="Pyr_nucl-diS_OxRdtase_2_AS"/>
</dbReference>
<evidence type="ECO:0000256" key="2">
    <source>
        <dbReference type="ARBA" id="ARBA00022827"/>
    </source>
</evidence>
<comment type="catalytic activity">
    <reaction evidence="6">
        <text>[thioredoxin]-dithiol + NADP(+) = [thioredoxin]-disulfide + NADPH + H(+)</text>
        <dbReference type="Rhea" id="RHEA:20345"/>
        <dbReference type="Rhea" id="RHEA-COMP:10698"/>
        <dbReference type="Rhea" id="RHEA-COMP:10700"/>
        <dbReference type="ChEBI" id="CHEBI:15378"/>
        <dbReference type="ChEBI" id="CHEBI:29950"/>
        <dbReference type="ChEBI" id="CHEBI:50058"/>
        <dbReference type="ChEBI" id="CHEBI:57783"/>
        <dbReference type="ChEBI" id="CHEBI:58349"/>
        <dbReference type="EC" id="1.8.1.9"/>
    </reaction>
</comment>
<keyword evidence="1 6" id="KW-0285">Flavoprotein</keyword>
<evidence type="ECO:0000256" key="5">
    <source>
        <dbReference type="ARBA" id="ARBA00023284"/>
    </source>
</evidence>
<dbReference type="GO" id="GO:0019430">
    <property type="term" value="P:removal of superoxide radicals"/>
    <property type="evidence" value="ECO:0007669"/>
    <property type="project" value="UniProtKB-UniRule"/>
</dbReference>
<gene>
    <name evidence="10" type="primary">trxB</name>
    <name evidence="10" type="ORF">ENL39_03710</name>
</gene>
<comment type="similarity">
    <text evidence="6">Belongs to the class-II pyridine nucleotide-disulfide oxidoreductase family.</text>
</comment>
<keyword evidence="8" id="KW-1133">Transmembrane helix</keyword>
<evidence type="ECO:0000256" key="6">
    <source>
        <dbReference type="RuleBase" id="RU003880"/>
    </source>
</evidence>
<keyword evidence="8" id="KW-0472">Membrane</keyword>
<dbReference type="SUPFAM" id="SSF51905">
    <property type="entry name" value="FAD/NAD(P)-binding domain"/>
    <property type="match status" value="1"/>
</dbReference>
<keyword evidence="2 6" id="KW-0274">FAD</keyword>
<dbReference type="PROSITE" id="PS00573">
    <property type="entry name" value="PYRIDINE_REDOX_2"/>
    <property type="match status" value="1"/>
</dbReference>
<evidence type="ECO:0000256" key="3">
    <source>
        <dbReference type="ARBA" id="ARBA00023002"/>
    </source>
</evidence>
<evidence type="ECO:0000259" key="9">
    <source>
        <dbReference type="Pfam" id="PF07992"/>
    </source>
</evidence>
<dbReference type="PANTHER" id="PTHR48105">
    <property type="entry name" value="THIOREDOXIN REDUCTASE 1-RELATED-RELATED"/>
    <property type="match status" value="1"/>
</dbReference>
<evidence type="ECO:0000256" key="8">
    <source>
        <dbReference type="SAM" id="Phobius"/>
    </source>
</evidence>
<dbReference type="Pfam" id="PF07992">
    <property type="entry name" value="Pyr_redox_2"/>
    <property type="match status" value="1"/>
</dbReference>
<dbReference type="PRINTS" id="PR00469">
    <property type="entry name" value="PNDRDTASEII"/>
</dbReference>
<dbReference type="Gene3D" id="3.50.50.60">
    <property type="entry name" value="FAD/NAD(P)-binding domain"/>
    <property type="match status" value="2"/>
</dbReference>
<keyword evidence="5 6" id="KW-0676">Redox-active center</keyword>
<dbReference type="GO" id="GO:0005737">
    <property type="term" value="C:cytoplasm"/>
    <property type="evidence" value="ECO:0007669"/>
    <property type="project" value="InterPro"/>
</dbReference>
<dbReference type="PRINTS" id="PR00368">
    <property type="entry name" value="FADPNR"/>
</dbReference>
<proteinExistence type="inferred from homology"/>
<dbReference type="GO" id="GO:0004791">
    <property type="term" value="F:thioredoxin-disulfide reductase (NADPH) activity"/>
    <property type="evidence" value="ECO:0007669"/>
    <property type="project" value="UniProtKB-UniRule"/>
</dbReference>
<evidence type="ECO:0000313" key="10">
    <source>
        <dbReference type="EMBL" id="HHF98577.1"/>
    </source>
</evidence>
<evidence type="ECO:0000256" key="4">
    <source>
        <dbReference type="ARBA" id="ARBA00023157"/>
    </source>
</evidence>
<organism evidence="10">
    <name type="scientific">Aerophobetes bacterium</name>
    <dbReference type="NCBI Taxonomy" id="2030807"/>
    <lineage>
        <taxon>Bacteria</taxon>
        <taxon>Candidatus Aerophobota</taxon>
    </lineage>
</organism>
<dbReference type="AlphaFoldDB" id="A0A7V5LYX9"/>
<evidence type="ECO:0000256" key="7">
    <source>
        <dbReference type="RuleBase" id="RU003881"/>
    </source>
</evidence>
<comment type="subunit">
    <text evidence="6">Homodimer.</text>
</comment>
<comment type="cofactor">
    <cofactor evidence="7">
        <name>FAD</name>
        <dbReference type="ChEBI" id="CHEBI:57692"/>
    </cofactor>
    <text evidence="7">Binds 1 FAD per subunit.</text>
</comment>
<dbReference type="InterPro" id="IPR023753">
    <property type="entry name" value="FAD/NAD-binding_dom"/>
</dbReference>
<dbReference type="NCBIfam" id="TIGR01292">
    <property type="entry name" value="TRX_reduct"/>
    <property type="match status" value="1"/>
</dbReference>
<feature type="domain" description="FAD/NAD(P)-binding" evidence="9">
    <location>
        <begin position="7"/>
        <end position="294"/>
    </location>
</feature>
<keyword evidence="7" id="KW-0521">NADP</keyword>
<evidence type="ECO:0000256" key="1">
    <source>
        <dbReference type="ARBA" id="ARBA00022630"/>
    </source>
</evidence>
<dbReference type="InterPro" id="IPR005982">
    <property type="entry name" value="Thioredox_Rdtase"/>
</dbReference>
<comment type="caution">
    <text evidence="10">The sequence shown here is derived from an EMBL/GenBank/DDBJ whole genome shotgun (WGS) entry which is preliminary data.</text>
</comment>
<dbReference type="InterPro" id="IPR036188">
    <property type="entry name" value="FAD/NAD-bd_sf"/>
</dbReference>
<feature type="transmembrane region" description="Helical" evidence="8">
    <location>
        <begin position="6"/>
        <end position="23"/>
    </location>
</feature>
<keyword evidence="8" id="KW-0812">Transmembrane</keyword>
<protein>
    <recommendedName>
        <fullName evidence="6">Thioredoxin reductase</fullName>
        <ecNumber evidence="6">1.8.1.9</ecNumber>
    </recommendedName>
</protein>
<name>A0A7V5LYX9_UNCAE</name>
<keyword evidence="3 6" id="KW-0560">Oxidoreductase</keyword>
<sequence length="312" mass="34691">MDEIFYPLIIIGAGPAGLSATIYSRRARIKTLTFEKLTPGGQILTSEKIENYPGFPGPTPTSELISRMVKQAEILGAEIENEEIEKVKINDEEKILYTDSSKIYKAFSVIIATGTRPNTLGVPGEKEFTGKGVSYCATCDAPFFKDEEVAVIGGGNTAAEEAIYLTRFAKKIYLIHRRDRLRADKILQERILGNKKIEVVWNSVVKEIYGGERVEGVLVQDLKERKIRKLPCRGIFIYVGVKPNSDFVRGLIKTDEKGFILTDEKFETSVKGIFACGDVRANLVKQVVVACAEGAQAAIMADRYLEEKNNVR</sequence>
<accession>A0A7V5LYX9</accession>
<dbReference type="EMBL" id="DRTT01000103">
    <property type="protein sequence ID" value="HHF98577.1"/>
    <property type="molecule type" value="Genomic_DNA"/>
</dbReference>
<dbReference type="InterPro" id="IPR050097">
    <property type="entry name" value="Ferredoxin-NADP_redctase_2"/>
</dbReference>
<keyword evidence="4" id="KW-1015">Disulfide bond</keyword>